<organism evidence="9 10">
    <name type="scientific">Patiria miniata</name>
    <name type="common">Bat star</name>
    <name type="synonym">Asterina miniata</name>
    <dbReference type="NCBI Taxonomy" id="46514"/>
    <lineage>
        <taxon>Eukaryota</taxon>
        <taxon>Metazoa</taxon>
        <taxon>Echinodermata</taxon>
        <taxon>Eleutherozoa</taxon>
        <taxon>Asterozoa</taxon>
        <taxon>Asteroidea</taxon>
        <taxon>Valvatacea</taxon>
        <taxon>Valvatida</taxon>
        <taxon>Asterinidae</taxon>
        <taxon>Patiria</taxon>
    </lineage>
</organism>
<dbReference type="Pfam" id="PF13359">
    <property type="entry name" value="DDE_Tnp_4"/>
    <property type="match status" value="1"/>
</dbReference>
<dbReference type="GeneID" id="119745688"/>
<keyword evidence="3 6" id="KW-0863">Zinc-finger</keyword>
<feature type="domain" description="THAP-type" evidence="8">
    <location>
        <begin position="1"/>
        <end position="98"/>
    </location>
</feature>
<evidence type="ECO:0000259" key="8">
    <source>
        <dbReference type="PROSITE" id="PS50950"/>
    </source>
</evidence>
<dbReference type="PANTHER" id="PTHR23080:SF143">
    <property type="entry name" value="SI:DKEY-56D12.4"/>
    <property type="match status" value="1"/>
</dbReference>
<comment type="cofactor">
    <cofactor evidence="1">
        <name>a divalent metal cation</name>
        <dbReference type="ChEBI" id="CHEBI:60240"/>
    </cofactor>
</comment>
<keyword evidence="4" id="KW-0862">Zinc</keyword>
<dbReference type="PANTHER" id="PTHR23080">
    <property type="entry name" value="THAP DOMAIN PROTEIN"/>
    <property type="match status" value="1"/>
</dbReference>
<evidence type="ECO:0000256" key="6">
    <source>
        <dbReference type="PROSITE-ProRule" id="PRU00309"/>
    </source>
</evidence>
<evidence type="ECO:0000256" key="5">
    <source>
        <dbReference type="ARBA" id="ARBA00023125"/>
    </source>
</evidence>
<dbReference type="InterPro" id="IPR027806">
    <property type="entry name" value="HARBI1_dom"/>
</dbReference>
<keyword evidence="10" id="KW-1185">Reference proteome</keyword>
<dbReference type="OrthoDB" id="6620488at2759"/>
<dbReference type="AlphaFoldDB" id="A0A914BPT6"/>
<dbReference type="SUPFAM" id="SSF57716">
    <property type="entry name" value="Glucocorticoid receptor-like (DNA-binding domain)"/>
    <property type="match status" value="1"/>
</dbReference>
<evidence type="ECO:0000256" key="4">
    <source>
        <dbReference type="ARBA" id="ARBA00022833"/>
    </source>
</evidence>
<accession>A0A914BPT6</accession>
<feature type="region of interest" description="Disordered" evidence="7">
    <location>
        <begin position="79"/>
        <end position="127"/>
    </location>
</feature>
<dbReference type="InterPro" id="IPR027805">
    <property type="entry name" value="Transposase_HTH_dom"/>
</dbReference>
<evidence type="ECO:0000313" key="9">
    <source>
        <dbReference type="EnsemblMetazoa" id="XP_038078154.1"/>
    </source>
</evidence>
<evidence type="ECO:0000256" key="2">
    <source>
        <dbReference type="ARBA" id="ARBA00022723"/>
    </source>
</evidence>
<proteinExistence type="predicted"/>
<evidence type="ECO:0000256" key="3">
    <source>
        <dbReference type="ARBA" id="ARBA00022771"/>
    </source>
</evidence>
<dbReference type="SMART" id="SM00980">
    <property type="entry name" value="THAP"/>
    <property type="match status" value="1"/>
</dbReference>
<dbReference type="GO" id="GO:0008270">
    <property type="term" value="F:zinc ion binding"/>
    <property type="evidence" value="ECO:0007669"/>
    <property type="project" value="UniProtKB-KW"/>
</dbReference>
<protein>
    <recommendedName>
        <fullName evidence="8">THAP-type domain-containing protein</fullName>
    </recommendedName>
</protein>
<dbReference type="OMA" id="FATNCLH"/>
<dbReference type="GO" id="GO:0003677">
    <property type="term" value="F:DNA binding"/>
    <property type="evidence" value="ECO:0007669"/>
    <property type="project" value="UniProtKB-UniRule"/>
</dbReference>
<dbReference type="RefSeq" id="XP_038078154.1">
    <property type="nucleotide sequence ID" value="XM_038222226.1"/>
</dbReference>
<evidence type="ECO:0000256" key="1">
    <source>
        <dbReference type="ARBA" id="ARBA00001968"/>
    </source>
</evidence>
<dbReference type="Pfam" id="PF05485">
    <property type="entry name" value="THAP"/>
    <property type="match status" value="1"/>
</dbReference>
<feature type="compositionally biased region" description="Basic and acidic residues" evidence="7">
    <location>
        <begin position="90"/>
        <end position="102"/>
    </location>
</feature>
<evidence type="ECO:0000313" key="10">
    <source>
        <dbReference type="Proteomes" id="UP000887568"/>
    </source>
</evidence>
<keyword evidence="5 6" id="KW-0238">DNA-binding</keyword>
<dbReference type="Pfam" id="PF13613">
    <property type="entry name" value="HTH_Tnp_4"/>
    <property type="match status" value="1"/>
</dbReference>
<dbReference type="Proteomes" id="UP000887568">
    <property type="component" value="Unplaced"/>
</dbReference>
<sequence>MVGCFATNCLHTSESHSCRYFRFPNRDKPEYKAWVLVSRRTDVTWPTTNNRLCSCHFKDGLKENGPSLFNLNEAKLLKPEKAKKRRRTDHSKSTPCRHDARRVSGSAHASHSSHTTSTSKQHGHAENSKTLRKCLGFHGWKDVCYMEPLVKEITGVSMATFYLLLEHLSLETHPVRGSGLSAENSLLVFLMKLKLNTPFKHLAAQFSVAPSTLEQVFLLILTTISDLTSDLIQWPQKSVIQSTMPSFIKRSFPNCRLILDCLEIETDAPSHLFTQLRMISRSDSSFKAKALIGLTPNGYICFISQLFGGSISYPQLSEENSLKNLLDSGDEVLSLKPDRHLSSIHGIRVHNQPIWPQFSKHSSRFRDDADSLNRHFDKLQQQLRTFSILRSKVSLNLLQYLDSVLQVCAVLSNLEAMPSGDA</sequence>
<reference evidence="9" key="1">
    <citation type="submission" date="2022-11" db="UniProtKB">
        <authorList>
            <consortium name="EnsemblMetazoa"/>
        </authorList>
    </citation>
    <scope>IDENTIFICATION</scope>
</reference>
<evidence type="ECO:0000256" key="7">
    <source>
        <dbReference type="SAM" id="MobiDB-lite"/>
    </source>
</evidence>
<keyword evidence="2" id="KW-0479">Metal-binding</keyword>
<dbReference type="PROSITE" id="PS50950">
    <property type="entry name" value="ZF_THAP"/>
    <property type="match status" value="1"/>
</dbReference>
<name>A0A914BPT6_PATMI</name>
<feature type="compositionally biased region" description="Low complexity" evidence="7">
    <location>
        <begin position="106"/>
        <end position="119"/>
    </location>
</feature>
<dbReference type="EnsemblMetazoa" id="XM_038222226.1">
    <property type="protein sequence ID" value="XP_038078154.1"/>
    <property type="gene ID" value="LOC119745688"/>
</dbReference>
<dbReference type="InterPro" id="IPR006612">
    <property type="entry name" value="THAP_Znf"/>
</dbReference>